<keyword evidence="1" id="KW-0472">Membrane</keyword>
<feature type="transmembrane region" description="Helical" evidence="1">
    <location>
        <begin position="20"/>
        <end position="38"/>
    </location>
</feature>
<protein>
    <recommendedName>
        <fullName evidence="4">DUF1127 domain-containing protein</fullName>
    </recommendedName>
</protein>
<sequence>MPQANASHIALAEDLCSRATIPFTAGLALKVAYLVLVWKERKQARTILRHMEKHRREDIGLSLEQVYLEARKPFWRR</sequence>
<reference evidence="2" key="2">
    <citation type="submission" date="2020-09" db="EMBL/GenBank/DDBJ databases">
        <authorList>
            <person name="Sun Q."/>
            <person name="Zhou Y."/>
        </authorList>
    </citation>
    <scope>NUCLEOTIDE SEQUENCE</scope>
    <source>
        <strain evidence="2">CGMCC 1.15880</strain>
    </source>
</reference>
<keyword evidence="1" id="KW-0812">Transmembrane</keyword>
<evidence type="ECO:0000313" key="2">
    <source>
        <dbReference type="EMBL" id="GGA05202.1"/>
    </source>
</evidence>
<dbReference type="AlphaFoldDB" id="A0A916VLV5"/>
<reference evidence="2" key="1">
    <citation type="journal article" date="2014" name="Int. J. Syst. Evol. Microbiol.">
        <title>Complete genome sequence of Corynebacterium casei LMG S-19264T (=DSM 44701T), isolated from a smear-ripened cheese.</title>
        <authorList>
            <consortium name="US DOE Joint Genome Institute (JGI-PGF)"/>
            <person name="Walter F."/>
            <person name="Albersmeier A."/>
            <person name="Kalinowski J."/>
            <person name="Ruckert C."/>
        </authorList>
    </citation>
    <scope>NUCLEOTIDE SEQUENCE</scope>
    <source>
        <strain evidence="2">CGMCC 1.15880</strain>
    </source>
</reference>
<dbReference type="EMBL" id="BMKA01000001">
    <property type="protein sequence ID" value="GGA05202.1"/>
    <property type="molecule type" value="Genomic_DNA"/>
</dbReference>
<organism evidence="2 3">
    <name type="scientific">Neptunicoccus cionae</name>
    <dbReference type="NCBI Taxonomy" id="2035344"/>
    <lineage>
        <taxon>Bacteria</taxon>
        <taxon>Pseudomonadati</taxon>
        <taxon>Pseudomonadota</taxon>
        <taxon>Alphaproteobacteria</taxon>
        <taxon>Rhodobacterales</taxon>
        <taxon>Paracoccaceae</taxon>
        <taxon>Neptunicoccus</taxon>
    </lineage>
</organism>
<name>A0A916VLV5_9RHOB</name>
<gene>
    <name evidence="2" type="ORF">GCM10011498_00850</name>
</gene>
<evidence type="ECO:0000313" key="3">
    <source>
        <dbReference type="Proteomes" id="UP000628017"/>
    </source>
</evidence>
<comment type="caution">
    <text evidence="2">The sequence shown here is derived from an EMBL/GenBank/DDBJ whole genome shotgun (WGS) entry which is preliminary data.</text>
</comment>
<accession>A0A916VLV5</accession>
<evidence type="ECO:0000256" key="1">
    <source>
        <dbReference type="SAM" id="Phobius"/>
    </source>
</evidence>
<evidence type="ECO:0008006" key="4">
    <source>
        <dbReference type="Google" id="ProtNLM"/>
    </source>
</evidence>
<keyword evidence="3" id="KW-1185">Reference proteome</keyword>
<keyword evidence="1" id="KW-1133">Transmembrane helix</keyword>
<dbReference type="Proteomes" id="UP000628017">
    <property type="component" value="Unassembled WGS sequence"/>
</dbReference>
<proteinExistence type="predicted"/>
<dbReference type="RefSeq" id="WP_188669844.1">
    <property type="nucleotide sequence ID" value="NZ_BMKA01000001.1"/>
</dbReference>